<sequence>MLDREDSVDPGRQDPHFDGKREGVYSDPAGKQFGVRSDAKEKKNPYNVTKLKKDPEMERFKRTLE</sequence>
<feature type="compositionally biased region" description="Basic and acidic residues" evidence="1">
    <location>
        <begin position="51"/>
        <end position="65"/>
    </location>
</feature>
<dbReference type="EMBL" id="JBHSFU010000007">
    <property type="protein sequence ID" value="MFC4559254.1"/>
    <property type="molecule type" value="Genomic_DNA"/>
</dbReference>
<proteinExistence type="predicted"/>
<accession>A0ABV9DLN9</accession>
<reference evidence="3" key="1">
    <citation type="journal article" date="2019" name="Int. J. Syst. Evol. Microbiol.">
        <title>The Global Catalogue of Microorganisms (GCM) 10K type strain sequencing project: providing services to taxonomists for standard genome sequencing and annotation.</title>
        <authorList>
            <consortium name="The Broad Institute Genomics Platform"/>
            <consortium name="The Broad Institute Genome Sequencing Center for Infectious Disease"/>
            <person name="Wu L."/>
            <person name="Ma J."/>
        </authorList>
    </citation>
    <scope>NUCLEOTIDE SEQUENCE [LARGE SCALE GENOMIC DNA]</scope>
    <source>
        <strain evidence="3">CGMCC 4.7426</strain>
    </source>
</reference>
<dbReference type="Proteomes" id="UP001595989">
    <property type="component" value="Unassembled WGS sequence"/>
</dbReference>
<feature type="region of interest" description="Disordered" evidence="1">
    <location>
        <begin position="1"/>
        <end position="65"/>
    </location>
</feature>
<name>A0ABV9DLN9_9BACI</name>
<gene>
    <name evidence="2" type="ORF">ACFO3D_13730</name>
</gene>
<protein>
    <recommendedName>
        <fullName evidence="4">Cytosolic protein</fullName>
    </recommendedName>
</protein>
<evidence type="ECO:0000313" key="2">
    <source>
        <dbReference type="EMBL" id="MFC4559254.1"/>
    </source>
</evidence>
<keyword evidence="3" id="KW-1185">Reference proteome</keyword>
<evidence type="ECO:0000256" key="1">
    <source>
        <dbReference type="SAM" id="MobiDB-lite"/>
    </source>
</evidence>
<evidence type="ECO:0000313" key="3">
    <source>
        <dbReference type="Proteomes" id="UP001595989"/>
    </source>
</evidence>
<organism evidence="2 3">
    <name type="scientific">Virgibacillus kekensis</name>
    <dbReference type="NCBI Taxonomy" id="202261"/>
    <lineage>
        <taxon>Bacteria</taxon>
        <taxon>Bacillati</taxon>
        <taxon>Bacillota</taxon>
        <taxon>Bacilli</taxon>
        <taxon>Bacillales</taxon>
        <taxon>Bacillaceae</taxon>
        <taxon>Virgibacillus</taxon>
    </lineage>
</organism>
<evidence type="ECO:0008006" key="4">
    <source>
        <dbReference type="Google" id="ProtNLM"/>
    </source>
</evidence>
<dbReference type="RefSeq" id="WP_390297021.1">
    <property type="nucleotide sequence ID" value="NZ_JBHSFU010000007.1"/>
</dbReference>
<feature type="compositionally biased region" description="Basic and acidic residues" evidence="1">
    <location>
        <begin position="1"/>
        <end position="24"/>
    </location>
</feature>
<comment type="caution">
    <text evidence="2">The sequence shown here is derived from an EMBL/GenBank/DDBJ whole genome shotgun (WGS) entry which is preliminary data.</text>
</comment>